<evidence type="ECO:0000313" key="2">
    <source>
        <dbReference type="Proteomes" id="UP000271590"/>
    </source>
</evidence>
<accession>A0A3P3EJX4</accession>
<organism evidence="1 2">
    <name type="scientific">Variovorax beijingensis</name>
    <dbReference type="NCBI Taxonomy" id="2496117"/>
    <lineage>
        <taxon>Bacteria</taxon>
        <taxon>Pseudomonadati</taxon>
        <taxon>Pseudomonadota</taxon>
        <taxon>Betaproteobacteria</taxon>
        <taxon>Burkholderiales</taxon>
        <taxon>Comamonadaceae</taxon>
        <taxon>Variovorax</taxon>
    </lineage>
</organism>
<comment type="caution">
    <text evidence="1">The sequence shown here is derived from an EMBL/GenBank/DDBJ whole genome shotgun (WGS) entry which is preliminary data.</text>
</comment>
<dbReference type="AlphaFoldDB" id="A0A3P3EJX4"/>
<proteinExistence type="predicted"/>
<reference evidence="1 2" key="1">
    <citation type="submission" date="2018-11" db="EMBL/GenBank/DDBJ databases">
        <title>The genome of Variovorax sp T529.</title>
        <authorList>
            <person name="Gao J."/>
        </authorList>
    </citation>
    <scope>NUCLEOTIDE SEQUENCE [LARGE SCALE GENOMIC DNA]</scope>
    <source>
        <strain evidence="1 2">T529</strain>
    </source>
</reference>
<gene>
    <name evidence="1" type="ORF">EH244_20810</name>
</gene>
<evidence type="ECO:0000313" key="1">
    <source>
        <dbReference type="EMBL" id="RRH86637.1"/>
    </source>
</evidence>
<sequence>MYEVSMVQLIANPDAFEGKKVAVIGVLNTEFEGDALYLHKEDLTARISLNSVSLVLPPNWTAISSACKNRSYVLLHGVFTTKTKGHAVWRAGSLESLDLCRPWE</sequence>
<evidence type="ECO:0008006" key="3">
    <source>
        <dbReference type="Google" id="ProtNLM"/>
    </source>
</evidence>
<dbReference type="Proteomes" id="UP000271590">
    <property type="component" value="Unassembled WGS sequence"/>
</dbReference>
<dbReference type="EMBL" id="RQXU01000012">
    <property type="protein sequence ID" value="RRH86637.1"/>
    <property type="molecule type" value="Genomic_DNA"/>
</dbReference>
<dbReference type="RefSeq" id="WP_124960247.1">
    <property type="nucleotide sequence ID" value="NZ_RQXU01000012.1"/>
</dbReference>
<name>A0A3P3EJX4_9BURK</name>
<protein>
    <recommendedName>
        <fullName evidence="3">Single-stranded DNA-binding protein</fullName>
    </recommendedName>
</protein>